<keyword evidence="1" id="KW-0614">Plasmid</keyword>
<name>A0NLD4_OENOE</name>
<sequence length="642" mass="73297">MKIAAQNKDSRLFNKYANVAHYEYHFALLQMARKKLLDATLPKAASANIESIISQGDVKVQRMYGNHQGNAYKSLAFASGLRQDPAQERCDSSKDSRNLSFQILLANYDYFKKTGVNASVYTMTLTAENIDKGSLQDHGSKMKSLVGRWLADCSDNTHKTVMNTLGSVASWELTFGDKQTLRERLSKHNSHGLFHFHVHIVLLVDPDEDLISKKKAIYKHWSEITGDSFKTDIKGFDLQASYQFVGGNQFDKDGLSDSISDLTKYVLKPDALVALNPKDKWHVSAYDEAYEFLHGIKRHPSYGLLRNVSAFSRRYPSLVTSLQFDVDSLKRGLTVSFLTGYDKESHSFVKPSDSELKPLPAIEVYLNNENLFKQIIFPSDSIIADFERRLFSGYESICVKDRPKARMDIRFLKEAVELFEPLRSADDFLSLVDDLIAKEKSRGHASTIKDLNIIKSTFERYHYSPPSPSHYDQDKLDKMGDKINLFRRELAKAKTEKMSRKVDFLSRGGQLTAASILDDRIDFVKVDCDFQNFNNNLQSKPSSYYMTNLKADDHVTDKQLKGKKLNKNDLLQLVDMKKRFEQARDEGRKKRKELANRFASLSKEQILEEKANPFSEFSEFFEGDVGDYDPDAFDHLASLSSF</sequence>
<dbReference type="HOGENOM" id="CLU_426312_0_0_9"/>
<evidence type="ECO:0000313" key="1">
    <source>
        <dbReference type="EMBL" id="EAV38695.1"/>
    </source>
</evidence>
<reference evidence="1 2" key="1">
    <citation type="submission" date="2006-11" db="EMBL/GenBank/DDBJ databases">
        <authorList>
            <consortium name="Laboratoire de Microbiologie (Universite Bourgogne)"/>
            <consortium name="GENOME Express"/>
            <consortium name="UMR Oenologie Ampelologie (Universite Bordeaux 2)"/>
            <person name="Guzzo J."/>
        </authorList>
    </citation>
    <scope>NUCLEOTIDE SEQUENCE [LARGE SCALE GENOMIC DNA]</scope>
    <source>
        <strain evidence="1 2">ATCC BAA-1163</strain>
        <plasmid evidence="1">pLO13</plasmid>
    </source>
</reference>
<accession>A0NLD4</accession>
<dbReference type="EMBL" id="AAUV01000062">
    <property type="protein sequence ID" value="EAV38695.1"/>
    <property type="molecule type" value="Genomic_DNA"/>
</dbReference>
<dbReference type="AlphaFoldDB" id="A0NLD4"/>
<comment type="caution">
    <text evidence="1">The sequence shown here is derived from an EMBL/GenBank/DDBJ whole genome shotgun (WGS) entry which is preliminary data.</text>
</comment>
<organism evidence="1 2">
    <name type="scientific">Oenococcus oeni ATCC BAA-1163</name>
    <dbReference type="NCBI Taxonomy" id="379360"/>
    <lineage>
        <taxon>Bacteria</taxon>
        <taxon>Bacillati</taxon>
        <taxon>Bacillota</taxon>
        <taxon>Bacilli</taxon>
        <taxon>Lactobacillales</taxon>
        <taxon>Lactobacillaceae</taxon>
        <taxon>Oenococcus</taxon>
    </lineage>
</organism>
<evidence type="ECO:0000313" key="2">
    <source>
        <dbReference type="Proteomes" id="UP000003346"/>
    </source>
</evidence>
<geneLocation type="plasmid" evidence="1">
    <name>pLO13</name>
</geneLocation>
<protein>
    <submittedName>
        <fullName evidence="1">Replication protein</fullName>
    </submittedName>
</protein>
<proteinExistence type="predicted"/>
<gene>
    <name evidence="1" type="primary">rep</name>
    <name evidence="1" type="ORF">OENOO_plasmid003</name>
</gene>
<dbReference type="Proteomes" id="UP000003346">
    <property type="component" value="Unassembled WGS sequence"/>
</dbReference>